<dbReference type="InterPro" id="IPR009078">
    <property type="entry name" value="Ferritin-like_SF"/>
</dbReference>
<accession>A0A6J4IMJ1</accession>
<evidence type="ECO:0000256" key="1">
    <source>
        <dbReference type="SAM" id="MobiDB-lite"/>
    </source>
</evidence>
<name>A0A6J4IMJ1_9ACTN</name>
<organism evidence="2">
    <name type="scientific">uncultured Acidimicrobiales bacterium</name>
    <dbReference type="NCBI Taxonomy" id="310071"/>
    <lineage>
        <taxon>Bacteria</taxon>
        <taxon>Bacillati</taxon>
        <taxon>Actinomycetota</taxon>
        <taxon>Acidimicrobiia</taxon>
        <taxon>Acidimicrobiales</taxon>
        <taxon>environmental samples</taxon>
    </lineage>
</organism>
<proteinExistence type="predicted"/>
<reference evidence="2" key="1">
    <citation type="submission" date="2020-02" db="EMBL/GenBank/DDBJ databases">
        <authorList>
            <person name="Meier V. D."/>
        </authorList>
    </citation>
    <scope>NUCLEOTIDE SEQUENCE</scope>
    <source>
        <strain evidence="2">AVDCRST_MAG50</strain>
    </source>
</reference>
<sequence>MSPESLAETVLRLSTVSRSSPRDPNETTHWPEPDSLDRAQWFTSPELISVYGTPLWDSLDDHARRQLSFWEAVGFYSLNIHGEKLLIEGIARRLYQPGLEDVAEYLHHFLDEENQHSIWFATFCLRYGGKIYPDRKVAFPREHAPGEEDLLFFARVAVFEELVDRYNSAMGRDDRLAPVARRINANHHDEETRHLVFGRRLVEHLWRWHAPGWSDETVAGVRAHLAGYVMATWREYYNPDVYRDAGFPDPYATARQAWDHPATAAHRAALTARSLRWLYEAGILEAPVLS</sequence>
<evidence type="ECO:0000313" key="2">
    <source>
        <dbReference type="EMBL" id="CAA9253974.1"/>
    </source>
</evidence>
<dbReference type="GO" id="GO:0016491">
    <property type="term" value="F:oxidoreductase activity"/>
    <property type="evidence" value="ECO:0007669"/>
    <property type="project" value="InterPro"/>
</dbReference>
<feature type="compositionally biased region" description="Basic and acidic residues" evidence="1">
    <location>
        <begin position="20"/>
        <end position="34"/>
    </location>
</feature>
<dbReference type="Gene3D" id="1.10.620.20">
    <property type="entry name" value="Ribonucleotide Reductase, subunit A"/>
    <property type="match status" value="1"/>
</dbReference>
<dbReference type="AlphaFoldDB" id="A0A6J4IMJ1"/>
<feature type="region of interest" description="Disordered" evidence="1">
    <location>
        <begin position="13"/>
        <end position="34"/>
    </location>
</feature>
<dbReference type="InterPro" id="IPR025859">
    <property type="entry name" value="AurF/CmlI"/>
</dbReference>
<dbReference type="Pfam" id="PF11583">
    <property type="entry name" value="AurF"/>
    <property type="match status" value="1"/>
</dbReference>
<dbReference type="EMBL" id="CADCTF010000114">
    <property type="protein sequence ID" value="CAA9253974.1"/>
    <property type="molecule type" value="Genomic_DNA"/>
</dbReference>
<dbReference type="InterPro" id="IPR012348">
    <property type="entry name" value="RNR-like"/>
</dbReference>
<protein>
    <recommendedName>
        <fullName evidence="3">AurF domain containing protein</fullName>
    </recommendedName>
</protein>
<evidence type="ECO:0008006" key="3">
    <source>
        <dbReference type="Google" id="ProtNLM"/>
    </source>
</evidence>
<dbReference type="SUPFAM" id="SSF47240">
    <property type="entry name" value="Ferritin-like"/>
    <property type="match status" value="1"/>
</dbReference>
<gene>
    <name evidence="2" type="ORF">AVDCRST_MAG50-2395</name>
</gene>